<organism evidence="1 2">
    <name type="scientific">Aeromonas phage LAh10</name>
    <dbReference type="NCBI Taxonomy" id="2591025"/>
    <lineage>
        <taxon>Viruses</taxon>
        <taxon>Duplodnaviria</taxon>
        <taxon>Heunggongvirae</taxon>
        <taxon>Uroviricota</taxon>
        <taxon>Caudoviricetes</taxon>
        <taxon>Chimalliviridae</taxon>
        <taxon>Ludhianavirus</taxon>
        <taxon>Ludhianavirus LAh10</taxon>
    </lineage>
</organism>
<evidence type="ECO:0000313" key="2">
    <source>
        <dbReference type="Proteomes" id="UP000318420"/>
    </source>
</evidence>
<dbReference type="SUPFAM" id="SSF56300">
    <property type="entry name" value="Metallo-dependent phosphatases"/>
    <property type="match status" value="1"/>
</dbReference>
<keyword evidence="2" id="KW-1185">Reference proteome</keyword>
<name>A0A514A1J2_9CAUD</name>
<evidence type="ECO:0000313" key="1">
    <source>
        <dbReference type="EMBL" id="QDH47143.1"/>
    </source>
</evidence>
<dbReference type="InterPro" id="IPR029052">
    <property type="entry name" value="Metallo-depent_PP-like"/>
</dbReference>
<sequence>MQIRKQFDPNNLPEDINSIYDQSRYIPKRSGGPNTPNEWFWSDLHIDHLPALKARGWFGTLQEYQDYVAFIWDSHVKDIDTIHLVGDIALTWQGLRWISERTGKKILYMGNHDTERENCIRDLLSVYDDIRGFWKHKKGFYIGHCPSHPSELRGRRMIHGHTHTKVIQDQRFINVAIDLLPNGPVNMKDLVSGDYRSYRDPT</sequence>
<dbReference type="Proteomes" id="UP000318420">
    <property type="component" value="Segment"/>
</dbReference>
<gene>
    <name evidence="1" type="ORF">LAh10_106</name>
</gene>
<proteinExistence type="predicted"/>
<dbReference type="EMBL" id="MK838116">
    <property type="protein sequence ID" value="QDH47143.1"/>
    <property type="molecule type" value="Genomic_DNA"/>
</dbReference>
<dbReference type="Gene3D" id="3.60.21.10">
    <property type="match status" value="1"/>
</dbReference>
<protein>
    <submittedName>
        <fullName evidence="1">Putative serine/threonine protein phosphatase</fullName>
    </submittedName>
</protein>
<accession>A0A514A1J2</accession>
<reference evidence="1 2" key="1">
    <citation type="submission" date="2019-04" db="EMBL/GenBank/DDBJ databases">
        <title>Novel bacteriophages capable of disrupting biofilms from clinical strains of Aeromonas hydrophila with intrinsic antibiotic resistance.</title>
        <authorList>
            <person name="Kabwe M."/>
            <person name="Brown T.L."/>
            <person name="Speirs L."/>
            <person name="Ku H."/>
            <person name="Leach M."/>
            <person name="Chan H.T."/>
            <person name="Petrovski S."/>
            <person name="Lock P."/>
            <person name="Tucci J."/>
        </authorList>
    </citation>
    <scope>NUCLEOTIDE SEQUENCE [LARGE SCALE GENOMIC DNA]</scope>
</reference>